<proteinExistence type="predicted"/>
<sequence>MRHLALRHLPIRLAQLLCCLLLLACGAPQSMLAQAQAQVDPSFQLVNRSGQTIREIYVSPSEDRYWGHDWLESNVLPSGGRFPIRIGPDAGCLQDVRVVYADGRPEERRRQDTCALAEMVFGGGAPARPGPGQPPLAPPSASGNPSFNLVNHGGQVMREVYVSSVQENNWGADRLGAEVLPPGRHLAIRLPLNDCLNDVRIVWMDGRNEERRRVDTCALVNLVFR</sequence>
<keyword evidence="1" id="KW-0732">Signal</keyword>
<dbReference type="RefSeq" id="WP_216873547.1">
    <property type="nucleotide sequence ID" value="NZ_JAERQM010000001.1"/>
</dbReference>
<evidence type="ECO:0000256" key="1">
    <source>
        <dbReference type="SAM" id="SignalP"/>
    </source>
</evidence>
<feature type="signal peptide" evidence="1">
    <location>
        <begin position="1"/>
        <end position="35"/>
    </location>
</feature>
<protein>
    <submittedName>
        <fullName evidence="2">Uncharacterized protein</fullName>
    </submittedName>
</protein>
<reference evidence="2 3" key="1">
    <citation type="submission" date="2021-01" db="EMBL/GenBank/DDBJ databases">
        <title>Roseomonas sp. nov, a bacterium isolated from an oil production mixture in Yumen Oilfield.</title>
        <authorList>
            <person name="Wu D."/>
        </authorList>
    </citation>
    <scope>NUCLEOTIDE SEQUENCE [LARGE SCALE GENOMIC DNA]</scope>
    <source>
        <strain evidence="2 3">ROY-5-3</strain>
    </source>
</reference>
<name>A0ABS6H604_9PROT</name>
<feature type="chain" id="PRO_5046976997" evidence="1">
    <location>
        <begin position="36"/>
        <end position="225"/>
    </location>
</feature>
<keyword evidence="3" id="KW-1185">Reference proteome</keyword>
<comment type="caution">
    <text evidence="2">The sequence shown here is derived from an EMBL/GenBank/DDBJ whole genome shotgun (WGS) entry which is preliminary data.</text>
</comment>
<dbReference type="EMBL" id="JAERQM010000001">
    <property type="protein sequence ID" value="MBU8543267.1"/>
    <property type="molecule type" value="Genomic_DNA"/>
</dbReference>
<dbReference type="PROSITE" id="PS51257">
    <property type="entry name" value="PROKAR_LIPOPROTEIN"/>
    <property type="match status" value="1"/>
</dbReference>
<gene>
    <name evidence="2" type="ORF">JJQ90_06095</name>
</gene>
<evidence type="ECO:0000313" key="2">
    <source>
        <dbReference type="EMBL" id="MBU8543267.1"/>
    </source>
</evidence>
<organism evidence="2 3">
    <name type="scientific">Falsiroseomonas oleicola</name>
    <dbReference type="NCBI Taxonomy" id="2801474"/>
    <lineage>
        <taxon>Bacteria</taxon>
        <taxon>Pseudomonadati</taxon>
        <taxon>Pseudomonadota</taxon>
        <taxon>Alphaproteobacteria</taxon>
        <taxon>Acetobacterales</taxon>
        <taxon>Roseomonadaceae</taxon>
        <taxon>Falsiroseomonas</taxon>
    </lineage>
</organism>
<evidence type="ECO:0000313" key="3">
    <source>
        <dbReference type="Proteomes" id="UP000689967"/>
    </source>
</evidence>
<dbReference type="Proteomes" id="UP000689967">
    <property type="component" value="Unassembled WGS sequence"/>
</dbReference>
<accession>A0ABS6H604</accession>